<feature type="domain" description="PilZ" evidence="1">
    <location>
        <begin position="16"/>
        <end position="106"/>
    </location>
</feature>
<keyword evidence="3" id="KW-1185">Reference proteome</keyword>
<accession>A0ABQ1S906</accession>
<comment type="caution">
    <text evidence="2">The sequence shown here is derived from an EMBL/GenBank/DDBJ whole genome shotgun (WGS) entry which is preliminary data.</text>
</comment>
<reference evidence="3" key="1">
    <citation type="journal article" date="2019" name="Int. J. Syst. Evol. Microbiol.">
        <title>The Global Catalogue of Microorganisms (GCM) 10K type strain sequencing project: providing services to taxonomists for standard genome sequencing and annotation.</title>
        <authorList>
            <consortium name="The Broad Institute Genomics Platform"/>
            <consortium name="The Broad Institute Genome Sequencing Center for Infectious Disease"/>
            <person name="Wu L."/>
            <person name="Ma J."/>
        </authorList>
    </citation>
    <scope>NUCLEOTIDE SEQUENCE [LARGE SCALE GENOMIC DNA]</scope>
    <source>
        <strain evidence="3">CGMCC 1.15959</strain>
    </source>
</reference>
<proteinExistence type="predicted"/>
<dbReference type="Proteomes" id="UP000619041">
    <property type="component" value="Unassembled WGS sequence"/>
</dbReference>
<evidence type="ECO:0000313" key="2">
    <source>
        <dbReference type="EMBL" id="GGE00385.1"/>
    </source>
</evidence>
<gene>
    <name evidence="2" type="ORF">GCM10011515_20240</name>
</gene>
<organism evidence="2 3">
    <name type="scientific">Tsuneonella deserti</name>
    <dbReference type="NCBI Taxonomy" id="2035528"/>
    <lineage>
        <taxon>Bacteria</taxon>
        <taxon>Pseudomonadati</taxon>
        <taxon>Pseudomonadota</taxon>
        <taxon>Alphaproteobacteria</taxon>
        <taxon>Sphingomonadales</taxon>
        <taxon>Erythrobacteraceae</taxon>
        <taxon>Tsuneonella</taxon>
    </lineage>
</organism>
<dbReference type="EMBL" id="BMKL01000001">
    <property type="protein sequence ID" value="GGE00385.1"/>
    <property type="molecule type" value="Genomic_DNA"/>
</dbReference>
<evidence type="ECO:0000259" key="1">
    <source>
        <dbReference type="Pfam" id="PF07238"/>
    </source>
</evidence>
<dbReference type="SUPFAM" id="SSF141371">
    <property type="entry name" value="PilZ domain-like"/>
    <property type="match status" value="1"/>
</dbReference>
<protein>
    <recommendedName>
        <fullName evidence="1">PilZ domain-containing protein</fullName>
    </recommendedName>
</protein>
<dbReference type="InterPro" id="IPR009875">
    <property type="entry name" value="PilZ_domain"/>
</dbReference>
<sequence>MNHSSHARDPSELIGRRLAPRTQCELVVDVKGGGDNWGHALLCDISASGFRIAHLSFAAVGNSLWLRIPGMEPFPAKIRWKGSSSVGCEFLYPLSREKEAEVIAAIARPASSWADMSEYEPPEAMCA</sequence>
<dbReference type="RefSeq" id="WP_188645024.1">
    <property type="nucleotide sequence ID" value="NZ_BMKL01000001.1"/>
</dbReference>
<evidence type="ECO:0000313" key="3">
    <source>
        <dbReference type="Proteomes" id="UP000619041"/>
    </source>
</evidence>
<dbReference type="Pfam" id="PF07238">
    <property type="entry name" value="PilZ"/>
    <property type="match status" value="1"/>
</dbReference>
<name>A0ABQ1S906_9SPHN</name>